<organism evidence="1">
    <name type="scientific">Rhizophora mucronata</name>
    <name type="common">Asiatic mangrove</name>
    <dbReference type="NCBI Taxonomy" id="61149"/>
    <lineage>
        <taxon>Eukaryota</taxon>
        <taxon>Viridiplantae</taxon>
        <taxon>Streptophyta</taxon>
        <taxon>Embryophyta</taxon>
        <taxon>Tracheophyta</taxon>
        <taxon>Spermatophyta</taxon>
        <taxon>Magnoliopsida</taxon>
        <taxon>eudicotyledons</taxon>
        <taxon>Gunneridae</taxon>
        <taxon>Pentapetalae</taxon>
        <taxon>rosids</taxon>
        <taxon>fabids</taxon>
        <taxon>Malpighiales</taxon>
        <taxon>Rhizophoraceae</taxon>
        <taxon>Rhizophora</taxon>
    </lineage>
</organism>
<protein>
    <submittedName>
        <fullName evidence="1">Uncharacterized protein</fullName>
    </submittedName>
</protein>
<name>A0A2P2PVJ9_RHIMU</name>
<reference evidence="1" key="1">
    <citation type="submission" date="2018-02" db="EMBL/GenBank/DDBJ databases">
        <title>Rhizophora mucronata_Transcriptome.</title>
        <authorList>
            <person name="Meera S.P."/>
            <person name="Sreeshan A."/>
            <person name="Augustine A."/>
        </authorList>
    </citation>
    <scope>NUCLEOTIDE SEQUENCE</scope>
    <source>
        <tissue evidence="1">Leaf</tissue>
    </source>
</reference>
<proteinExistence type="predicted"/>
<accession>A0A2P2PVJ9</accession>
<evidence type="ECO:0000313" key="1">
    <source>
        <dbReference type="EMBL" id="MBX58725.1"/>
    </source>
</evidence>
<dbReference type="AlphaFoldDB" id="A0A2P2PVJ9"/>
<dbReference type="EMBL" id="GGEC01078241">
    <property type="protein sequence ID" value="MBX58725.1"/>
    <property type="molecule type" value="Transcribed_RNA"/>
</dbReference>
<sequence length="34" mass="4038">MTRNSIEVSMYHVAYKNCLLYPRAFWKPVLGHVL</sequence>